<dbReference type="AlphaFoldDB" id="A0AAV7E9E7"/>
<dbReference type="Gene3D" id="3.40.50.1110">
    <property type="entry name" value="SGNH hydrolase"/>
    <property type="match status" value="1"/>
</dbReference>
<reference evidence="4 5" key="1">
    <citation type="submission" date="2021-07" db="EMBL/GenBank/DDBJ databases">
        <title>The Aristolochia fimbriata genome: insights into angiosperm evolution, floral development and chemical biosynthesis.</title>
        <authorList>
            <person name="Jiao Y."/>
        </authorList>
    </citation>
    <scope>NUCLEOTIDE SEQUENCE [LARGE SCALE GENOMIC DNA]</scope>
    <source>
        <strain evidence="4">IBCAS-2021</strain>
        <tissue evidence="4">Leaf</tissue>
    </source>
</reference>
<keyword evidence="5" id="KW-1185">Reference proteome</keyword>
<accession>A0AAV7E9E7</accession>
<feature type="signal peptide" evidence="3">
    <location>
        <begin position="1"/>
        <end position="20"/>
    </location>
</feature>
<evidence type="ECO:0000256" key="3">
    <source>
        <dbReference type="SAM" id="SignalP"/>
    </source>
</evidence>
<gene>
    <name evidence="4" type="ORF">H6P81_016773</name>
</gene>
<evidence type="ECO:0000256" key="2">
    <source>
        <dbReference type="ARBA" id="ARBA00022729"/>
    </source>
</evidence>
<dbReference type="EMBL" id="JAINDJ010000006">
    <property type="protein sequence ID" value="KAG9445433.1"/>
    <property type="molecule type" value="Genomic_DNA"/>
</dbReference>
<dbReference type="GO" id="GO:0016788">
    <property type="term" value="F:hydrolase activity, acting on ester bonds"/>
    <property type="evidence" value="ECO:0007669"/>
    <property type="project" value="InterPro"/>
</dbReference>
<dbReference type="InterPro" id="IPR036514">
    <property type="entry name" value="SGNH_hydro_sf"/>
</dbReference>
<dbReference type="PANTHER" id="PTHR45642">
    <property type="entry name" value="GDSL ESTERASE/LIPASE EXL3"/>
    <property type="match status" value="1"/>
</dbReference>
<dbReference type="InterPro" id="IPR001087">
    <property type="entry name" value="GDSL"/>
</dbReference>
<dbReference type="PANTHER" id="PTHR45642:SF139">
    <property type="entry name" value="SGNH HYDROLASE-TYPE ESTERASE DOMAIN-CONTAINING PROTEIN"/>
    <property type="match status" value="1"/>
</dbReference>
<dbReference type="Proteomes" id="UP000825729">
    <property type="component" value="Unassembled WGS sequence"/>
</dbReference>
<feature type="chain" id="PRO_5043328024" evidence="3">
    <location>
        <begin position="21"/>
        <end position="350"/>
    </location>
</feature>
<proteinExistence type="inferred from homology"/>
<name>A0AAV7E9E7_ARIFI</name>
<sequence>MASRVFLLFLLLHFSVVAMASEPGKFRGVLIFGDSTVDTGNNNYVPTLFRANHSPYGLNFVDGSATGRFSDGWLVPDLLAAGLGIKDSVPPFLDPRLSDRDLLTGVNFASAGSGFDDLTTAASGVIPVSKQLKMFETYVGRLGRIVGEEEASGIVGDSLILISAGTNDFLFNYYDVPTRRLQFGIRGYQDFLLKKVHAGIKKIYELGGRKFVVPGLAPIGCVPLQRNGNVLSDRACKHDQNSDAVVFNDKLKNLLSTIQTSLPGIRVAYLNLFDIVGDMISNPNKYGFKEAKRGCCGAGFLEVGPLCNAITPACRDASKFVFWDAVHPSQAVCKILAKMILDELVPSLLH</sequence>
<comment type="similarity">
    <text evidence="1">Belongs to the 'GDSL' lipolytic enzyme family.</text>
</comment>
<dbReference type="CDD" id="cd01837">
    <property type="entry name" value="SGNH_plant_lipase_like"/>
    <property type="match status" value="1"/>
</dbReference>
<evidence type="ECO:0000256" key="1">
    <source>
        <dbReference type="ARBA" id="ARBA00008668"/>
    </source>
</evidence>
<evidence type="ECO:0000313" key="4">
    <source>
        <dbReference type="EMBL" id="KAG9445433.1"/>
    </source>
</evidence>
<dbReference type="InterPro" id="IPR035669">
    <property type="entry name" value="SGNH_plant_lipase-like"/>
</dbReference>
<comment type="caution">
    <text evidence="4">The sequence shown here is derived from an EMBL/GenBank/DDBJ whole genome shotgun (WGS) entry which is preliminary data.</text>
</comment>
<dbReference type="Pfam" id="PF00657">
    <property type="entry name" value="Lipase_GDSL"/>
    <property type="match status" value="1"/>
</dbReference>
<protein>
    <submittedName>
        <fullName evidence="4">Uncharacterized protein</fullName>
    </submittedName>
</protein>
<keyword evidence="2 3" id="KW-0732">Signal</keyword>
<organism evidence="4 5">
    <name type="scientific">Aristolochia fimbriata</name>
    <name type="common">White veined hardy Dutchman's pipe vine</name>
    <dbReference type="NCBI Taxonomy" id="158543"/>
    <lineage>
        <taxon>Eukaryota</taxon>
        <taxon>Viridiplantae</taxon>
        <taxon>Streptophyta</taxon>
        <taxon>Embryophyta</taxon>
        <taxon>Tracheophyta</taxon>
        <taxon>Spermatophyta</taxon>
        <taxon>Magnoliopsida</taxon>
        <taxon>Magnoliidae</taxon>
        <taxon>Piperales</taxon>
        <taxon>Aristolochiaceae</taxon>
        <taxon>Aristolochia</taxon>
    </lineage>
</organism>
<evidence type="ECO:0000313" key="5">
    <source>
        <dbReference type="Proteomes" id="UP000825729"/>
    </source>
</evidence>
<dbReference type="InterPro" id="IPR050592">
    <property type="entry name" value="GDSL_lipolytic_enzyme"/>
</dbReference>
<dbReference type="SUPFAM" id="SSF52266">
    <property type="entry name" value="SGNH hydrolase"/>
    <property type="match status" value="1"/>
</dbReference>